<organism evidence="2 3">
    <name type="scientific">Chenopodium quinoa</name>
    <name type="common">Quinoa</name>
    <dbReference type="NCBI Taxonomy" id="63459"/>
    <lineage>
        <taxon>Eukaryota</taxon>
        <taxon>Viridiplantae</taxon>
        <taxon>Streptophyta</taxon>
        <taxon>Embryophyta</taxon>
        <taxon>Tracheophyta</taxon>
        <taxon>Spermatophyta</taxon>
        <taxon>Magnoliopsida</taxon>
        <taxon>eudicotyledons</taxon>
        <taxon>Gunneridae</taxon>
        <taxon>Pentapetalae</taxon>
        <taxon>Caryophyllales</taxon>
        <taxon>Chenopodiaceae</taxon>
        <taxon>Chenopodioideae</taxon>
        <taxon>Atripliceae</taxon>
        <taxon>Chenopodium</taxon>
    </lineage>
</organism>
<protein>
    <submittedName>
        <fullName evidence="2">Uncharacterized protein</fullName>
    </submittedName>
</protein>
<sequence>MDELASLAQGMGFGQFLTVAVSRLLTWILEYFKNVYGNPPVYIHENGQVTDYNSSLNDPSRVEYLQGHIGGVLDAVS</sequence>
<reference evidence="2" key="1">
    <citation type="journal article" date="2017" name="Nature">
        <title>The genome of Chenopodium quinoa.</title>
        <authorList>
            <person name="Jarvis D.E."/>
            <person name="Ho Y.S."/>
            <person name="Lightfoot D.J."/>
            <person name="Schmoeckel S.M."/>
            <person name="Li B."/>
            <person name="Borm T.J.A."/>
            <person name="Ohyanagi H."/>
            <person name="Mineta K."/>
            <person name="Michell C.T."/>
            <person name="Saber N."/>
            <person name="Kharbatia N.M."/>
            <person name="Rupper R.R."/>
            <person name="Sharp A.R."/>
            <person name="Dally N."/>
            <person name="Boughton B.A."/>
            <person name="Woo Y.H."/>
            <person name="Gao G."/>
            <person name="Schijlen E.G.W.M."/>
            <person name="Guo X."/>
            <person name="Momin A.A."/>
            <person name="Negrao S."/>
            <person name="Al-Babili S."/>
            <person name="Gehring C."/>
            <person name="Roessner U."/>
            <person name="Jung C."/>
            <person name="Murphy K."/>
            <person name="Arold S.T."/>
            <person name="Gojobori T."/>
            <person name="van der Linden C.G."/>
            <person name="van Loo E.N."/>
            <person name="Jellen E.N."/>
            <person name="Maughan P.J."/>
            <person name="Tester M."/>
        </authorList>
    </citation>
    <scope>NUCLEOTIDE SEQUENCE [LARGE SCALE GENOMIC DNA]</scope>
    <source>
        <strain evidence="2">cv. PI 614886</strain>
    </source>
</reference>
<dbReference type="Gene3D" id="3.20.20.80">
    <property type="entry name" value="Glycosidases"/>
    <property type="match status" value="1"/>
</dbReference>
<proteinExistence type="inferred from homology"/>
<dbReference type="Proteomes" id="UP000596660">
    <property type="component" value="Unplaced"/>
</dbReference>
<accession>A0A803MPD1</accession>
<dbReference type="AlphaFoldDB" id="A0A803MPD1"/>
<dbReference type="Pfam" id="PF00232">
    <property type="entry name" value="Glyco_hydro_1"/>
    <property type="match status" value="1"/>
</dbReference>
<name>A0A803MPD1_CHEQI</name>
<evidence type="ECO:0000256" key="1">
    <source>
        <dbReference type="ARBA" id="ARBA00010838"/>
    </source>
</evidence>
<evidence type="ECO:0000313" key="2">
    <source>
        <dbReference type="EnsemblPlants" id="AUR62033132-RA:cds"/>
    </source>
</evidence>
<dbReference type="EnsemblPlants" id="AUR62033132-RA">
    <property type="protein sequence ID" value="AUR62033132-RA:cds"/>
    <property type="gene ID" value="AUR62033132"/>
</dbReference>
<dbReference type="Gramene" id="AUR62033132-RA">
    <property type="protein sequence ID" value="AUR62033132-RA:cds"/>
    <property type="gene ID" value="AUR62033132"/>
</dbReference>
<dbReference type="GO" id="GO:0004553">
    <property type="term" value="F:hydrolase activity, hydrolyzing O-glycosyl compounds"/>
    <property type="evidence" value="ECO:0007669"/>
    <property type="project" value="InterPro"/>
</dbReference>
<evidence type="ECO:0000313" key="3">
    <source>
        <dbReference type="Proteomes" id="UP000596660"/>
    </source>
</evidence>
<dbReference type="InterPro" id="IPR017853">
    <property type="entry name" value="GH"/>
</dbReference>
<dbReference type="GO" id="GO:0005975">
    <property type="term" value="P:carbohydrate metabolic process"/>
    <property type="evidence" value="ECO:0007669"/>
    <property type="project" value="InterPro"/>
</dbReference>
<comment type="similarity">
    <text evidence="1">Belongs to the glycosyl hydrolase 1 family.</text>
</comment>
<dbReference type="SUPFAM" id="SSF51445">
    <property type="entry name" value="(Trans)glycosidases"/>
    <property type="match status" value="1"/>
</dbReference>
<dbReference type="InterPro" id="IPR001360">
    <property type="entry name" value="Glyco_hydro_1"/>
</dbReference>
<reference evidence="2" key="2">
    <citation type="submission" date="2021-03" db="UniProtKB">
        <authorList>
            <consortium name="EnsemblPlants"/>
        </authorList>
    </citation>
    <scope>IDENTIFICATION</scope>
</reference>
<keyword evidence="3" id="KW-1185">Reference proteome</keyword>